<evidence type="ECO:0000313" key="12">
    <source>
        <dbReference type="Proteomes" id="UP000694560"/>
    </source>
</evidence>
<dbReference type="GO" id="GO:0000422">
    <property type="term" value="P:autophagy of mitochondrion"/>
    <property type="evidence" value="ECO:0007669"/>
    <property type="project" value="TreeGrafter"/>
</dbReference>
<dbReference type="Pfam" id="PF04109">
    <property type="entry name" value="ATG9"/>
    <property type="match status" value="1"/>
</dbReference>
<dbReference type="InterPro" id="IPR007241">
    <property type="entry name" value="Autophagy-rel_prot_9"/>
</dbReference>
<comment type="caution">
    <text evidence="9">Lacks conserved residue(s) required for the propagation of feature annotation.</text>
</comment>
<evidence type="ECO:0000256" key="8">
    <source>
        <dbReference type="ARBA" id="ARBA00023136"/>
    </source>
</evidence>
<keyword evidence="4 9" id="KW-0812">Transmembrane</keyword>
<evidence type="ECO:0000256" key="10">
    <source>
        <dbReference type="SAM" id="MobiDB-lite"/>
    </source>
</evidence>
<dbReference type="GO" id="GO:0005776">
    <property type="term" value="C:autophagosome"/>
    <property type="evidence" value="ECO:0007669"/>
    <property type="project" value="TreeGrafter"/>
</dbReference>
<feature type="transmembrane region" description="Helical" evidence="9">
    <location>
        <begin position="424"/>
        <end position="443"/>
    </location>
</feature>
<keyword evidence="3 9" id="KW-0813">Transport</keyword>
<evidence type="ECO:0000256" key="2">
    <source>
        <dbReference type="ARBA" id="ARBA00006185"/>
    </source>
</evidence>
<evidence type="ECO:0000256" key="4">
    <source>
        <dbReference type="ARBA" id="ARBA00022692"/>
    </source>
</evidence>
<protein>
    <recommendedName>
        <fullName evidence="9">Autophagy-related protein 9</fullName>
    </recommendedName>
</protein>
<dbReference type="Ensembl" id="ENSMCST00000016236.1">
    <property type="protein sequence ID" value="ENSMCSP00000015830.1"/>
    <property type="gene ID" value="ENSMCSG00000011123.1"/>
</dbReference>
<feature type="compositionally biased region" description="Polar residues" evidence="10">
    <location>
        <begin position="550"/>
        <end position="561"/>
    </location>
</feature>
<feature type="transmembrane region" description="Helical" evidence="9">
    <location>
        <begin position="390"/>
        <end position="412"/>
    </location>
</feature>
<dbReference type="GO" id="GO:0034045">
    <property type="term" value="C:phagophore assembly site membrane"/>
    <property type="evidence" value="ECO:0007669"/>
    <property type="project" value="UniProtKB-SubCell"/>
</dbReference>
<reference evidence="11" key="2">
    <citation type="submission" date="2025-09" db="UniProtKB">
        <authorList>
            <consortium name="Ensembl"/>
        </authorList>
    </citation>
    <scope>IDENTIFICATION</scope>
</reference>
<organism evidence="11 12">
    <name type="scientific">Malurus cyaneus samueli</name>
    <dbReference type="NCBI Taxonomy" id="2593467"/>
    <lineage>
        <taxon>Eukaryota</taxon>
        <taxon>Metazoa</taxon>
        <taxon>Chordata</taxon>
        <taxon>Craniata</taxon>
        <taxon>Vertebrata</taxon>
        <taxon>Euteleostomi</taxon>
        <taxon>Archelosauria</taxon>
        <taxon>Archosauria</taxon>
        <taxon>Dinosauria</taxon>
        <taxon>Saurischia</taxon>
        <taxon>Theropoda</taxon>
        <taxon>Coelurosauria</taxon>
        <taxon>Aves</taxon>
        <taxon>Neognathae</taxon>
        <taxon>Neoaves</taxon>
        <taxon>Telluraves</taxon>
        <taxon>Australaves</taxon>
        <taxon>Passeriformes</taxon>
        <taxon>Meliphagoidea</taxon>
        <taxon>Maluridae</taxon>
        <taxon>Malurus</taxon>
    </lineage>
</organism>
<evidence type="ECO:0000256" key="1">
    <source>
        <dbReference type="ARBA" id="ARBA00004511"/>
    </source>
</evidence>
<proteinExistence type="inferred from homology"/>
<keyword evidence="8 9" id="KW-0472">Membrane</keyword>
<evidence type="ECO:0000256" key="9">
    <source>
        <dbReference type="RuleBase" id="RU364027"/>
    </source>
</evidence>
<name>A0A8C5U6G2_9PASS</name>
<keyword evidence="5 9" id="KW-1133">Transmembrane helix</keyword>
<evidence type="ECO:0000313" key="11">
    <source>
        <dbReference type="Ensembl" id="ENSMCSP00000015830.1"/>
    </source>
</evidence>
<sequence>MAAAECRRVSPGDGGQEEDDRVPEYRRLEDEEGLAPGEEDEEQLLLHVTEGWGWTRGIHHPLIISLTPPHIYHFHQRNGFACVLLSDILELVQFLFVVTFSTFLLCCVDYDVLFATRPLNHSHVPERAKVTLPDAVLPAPQCARRLRGTGWLLFLLVLAGAVWLCRLVTALRRLVGYWEIRSFYIRALGIPALCNHSWQSVQARLLALQRRQPLCVPRRELTELDIHHRILRFRNYTVAMVNKSLLPVRFRLPLLGPVVFLTRGLQFNLELLLFRGPAALFQNTWSLRPQVKRAGARRALARGLARAAVLLGVANLALCPCVLGWRLLLAFFSYAEGLKRAPGSLGARRWSLYARHYLRHFNELGHELQARLSRGHAPATKYMDSFSSPLLAVLARHVGFFAGSVLAVLIVLTVYDEDVLTVQHILTAITLLGLVVTVARSFIPDEHAVWCPEQLLQRVLAHVHYLPEHWQGFHPGGAAEPPGDTPDPHLRAPPPRSRNRGFLPQLHGGGGGGGRHLLLRAAGRASPRQPPGGDRGDRGGAFRGRVCSAGVSTSLSPQWLSEGTHGGPPGAPSGAREDGAVVDALRSEQSPVAAAATCPPLPRPPAGAGDP</sequence>
<evidence type="ECO:0000256" key="3">
    <source>
        <dbReference type="ARBA" id="ARBA00022448"/>
    </source>
</evidence>
<comment type="subcellular location">
    <subcellularLocation>
        <location evidence="1 9">Preautophagosomal structure membrane</location>
        <topology evidence="1 9">Multi-pass membrane protein</topology>
    </subcellularLocation>
</comment>
<dbReference type="PANTHER" id="PTHR13038">
    <property type="entry name" value="APG9 AUTOPHAGY 9"/>
    <property type="match status" value="1"/>
</dbReference>
<feature type="transmembrane region" description="Helical" evidence="9">
    <location>
        <begin position="307"/>
        <end position="335"/>
    </location>
</feature>
<keyword evidence="12" id="KW-1185">Reference proteome</keyword>
<feature type="region of interest" description="Disordered" evidence="10">
    <location>
        <begin position="1"/>
        <end position="40"/>
    </location>
</feature>
<keyword evidence="7 9" id="KW-0445">Lipid transport</keyword>
<dbReference type="GO" id="GO:0034727">
    <property type="term" value="P:piecemeal microautophagy of the nucleus"/>
    <property type="evidence" value="ECO:0007669"/>
    <property type="project" value="TreeGrafter"/>
</dbReference>
<dbReference type="GO" id="GO:0006869">
    <property type="term" value="P:lipid transport"/>
    <property type="evidence" value="ECO:0007669"/>
    <property type="project" value="UniProtKB-KW"/>
</dbReference>
<keyword evidence="6 9" id="KW-0072">Autophagy</keyword>
<dbReference type="PANTHER" id="PTHR13038:SF14">
    <property type="entry name" value="AUTOPHAGY-RELATED PROTEIN 9B"/>
    <property type="match status" value="1"/>
</dbReference>
<comment type="function">
    <text evidence="9">Phospholipid scramblase involved in autophagy. Cycles between the preautophagosomal structure/phagophore assembly site (PAS) and the cytoplasmic vesicle pool and supplies membrane for the growing autophagosome. Lipid scramblase activity plays a key role in preautophagosomal structure/phagophore assembly by distributing the phospholipids that arrive through ATG2 from the cytoplasmic to the luminal leaflet of the bilayer, thereby driving autophagosomal membrane expansion.</text>
</comment>
<dbReference type="GO" id="GO:0061709">
    <property type="term" value="P:reticulophagy"/>
    <property type="evidence" value="ECO:0007669"/>
    <property type="project" value="TreeGrafter"/>
</dbReference>
<dbReference type="GO" id="GO:0034497">
    <property type="term" value="P:protein localization to phagophore assembly site"/>
    <property type="evidence" value="ECO:0007669"/>
    <property type="project" value="TreeGrafter"/>
</dbReference>
<evidence type="ECO:0000256" key="6">
    <source>
        <dbReference type="ARBA" id="ARBA00023006"/>
    </source>
</evidence>
<accession>A0A8C5U6G2</accession>
<feature type="region of interest" description="Disordered" evidence="10">
    <location>
        <begin position="474"/>
        <end position="611"/>
    </location>
</feature>
<dbReference type="Proteomes" id="UP000694560">
    <property type="component" value="Unplaced"/>
</dbReference>
<dbReference type="OrthoDB" id="2020634at2759"/>
<feature type="compositionally biased region" description="Acidic residues" evidence="10">
    <location>
        <begin position="30"/>
        <end position="40"/>
    </location>
</feature>
<comment type="similarity">
    <text evidence="2 9">Belongs to the ATG9 family.</text>
</comment>
<feature type="transmembrane region" description="Helical" evidence="9">
    <location>
        <begin position="151"/>
        <end position="171"/>
    </location>
</feature>
<evidence type="ECO:0000256" key="7">
    <source>
        <dbReference type="ARBA" id="ARBA00023055"/>
    </source>
</evidence>
<feature type="compositionally biased region" description="Basic and acidic residues" evidence="10">
    <location>
        <begin position="1"/>
        <end position="10"/>
    </location>
</feature>
<reference evidence="11" key="1">
    <citation type="submission" date="2025-08" db="UniProtKB">
        <authorList>
            <consortium name="Ensembl"/>
        </authorList>
    </citation>
    <scope>IDENTIFICATION</scope>
</reference>
<dbReference type="AlphaFoldDB" id="A0A8C5U6G2"/>
<evidence type="ECO:0000256" key="5">
    <source>
        <dbReference type="ARBA" id="ARBA00022989"/>
    </source>
</evidence>